<dbReference type="EMBL" id="BT150121">
    <property type="protein sequence ID" value="AGN69116.1"/>
    <property type="molecule type" value="mRNA"/>
</dbReference>
<keyword evidence="1" id="KW-0472">Membrane</keyword>
<accession>R9UK25</accession>
<reference evidence="2" key="1">
    <citation type="submission" date="2013-06" db="EMBL/GenBank/DDBJ databases">
        <authorList>
            <person name="Carlson J."/>
            <person name="Booth B."/>
            <person name="Frise E."/>
            <person name="Sandler J."/>
            <person name="Wan K."/>
            <person name="Yu C."/>
            <person name="Celniker S."/>
        </authorList>
    </citation>
    <scope>NUCLEOTIDE SEQUENCE</scope>
</reference>
<evidence type="ECO:0000256" key="1">
    <source>
        <dbReference type="SAM" id="Phobius"/>
    </source>
</evidence>
<protein>
    <submittedName>
        <fullName evidence="2">MIP37080p1</fullName>
    </submittedName>
</protein>
<name>R9UK25_DROME</name>
<dbReference type="AlphaFoldDB" id="R9UK25"/>
<sequence length="69" mass="7372">MPYDYASDTKTPGRMPLSLAFFSIFLAKTVLFFGPEIVAGISNFHFEKKPECECGCGCGAGSMGPALIC</sequence>
<evidence type="ECO:0000313" key="2">
    <source>
        <dbReference type="EMBL" id="AGN69116.1"/>
    </source>
</evidence>
<keyword evidence="1" id="KW-0812">Transmembrane</keyword>
<proteinExistence type="evidence at transcript level"/>
<keyword evidence="1" id="KW-1133">Transmembrane helix</keyword>
<organism evidence="2">
    <name type="scientific">Drosophila melanogaster</name>
    <name type="common">Fruit fly</name>
    <dbReference type="NCBI Taxonomy" id="7227"/>
    <lineage>
        <taxon>Eukaryota</taxon>
        <taxon>Metazoa</taxon>
        <taxon>Ecdysozoa</taxon>
        <taxon>Arthropoda</taxon>
        <taxon>Hexapoda</taxon>
        <taxon>Insecta</taxon>
        <taxon>Pterygota</taxon>
        <taxon>Neoptera</taxon>
        <taxon>Endopterygota</taxon>
        <taxon>Diptera</taxon>
        <taxon>Brachycera</taxon>
        <taxon>Muscomorpha</taxon>
        <taxon>Ephydroidea</taxon>
        <taxon>Drosophilidae</taxon>
        <taxon>Drosophila</taxon>
        <taxon>Sophophora</taxon>
    </lineage>
</organism>
<feature type="transmembrane region" description="Helical" evidence="1">
    <location>
        <begin position="20"/>
        <end position="41"/>
    </location>
</feature>